<dbReference type="AlphaFoldDB" id="U4L4W5"/>
<evidence type="ECO:0000313" key="1">
    <source>
        <dbReference type="EMBL" id="CCX11558.1"/>
    </source>
</evidence>
<gene>
    <name evidence="1" type="ORF">PCON_11152</name>
</gene>
<accession>U4L4W5</accession>
<organism evidence="1 2">
    <name type="scientific">Pyronema omphalodes (strain CBS 100304)</name>
    <name type="common">Pyronema confluens</name>
    <dbReference type="NCBI Taxonomy" id="1076935"/>
    <lineage>
        <taxon>Eukaryota</taxon>
        <taxon>Fungi</taxon>
        <taxon>Dikarya</taxon>
        <taxon>Ascomycota</taxon>
        <taxon>Pezizomycotina</taxon>
        <taxon>Pezizomycetes</taxon>
        <taxon>Pezizales</taxon>
        <taxon>Pyronemataceae</taxon>
        <taxon>Pyronema</taxon>
    </lineage>
</organism>
<protein>
    <submittedName>
        <fullName evidence="1">Uncharacterized protein</fullName>
    </submittedName>
</protein>
<sequence length="175" mass="19977">MFPFQNPYFTTTSNSKVIRTFPYSRTKTMHQFKFFVFICSLLMVMSAAAPVEQYHQEFNSTIVWQGVFSEEVRQAFIKGDSGTAMSILSSEVNGQTIEFPHHNTKWPYLLACDHAFLKGTCHVSVAEDALLGECIIIPLKNAKMSSYLVQNGCCAMYRYHGCVNRMFTAFNRHDV</sequence>
<dbReference type="eggNOG" id="ENOG502T0CE">
    <property type="taxonomic scope" value="Eukaryota"/>
</dbReference>
<keyword evidence="2" id="KW-1185">Reference proteome</keyword>
<dbReference type="EMBL" id="HF935627">
    <property type="protein sequence ID" value="CCX11558.1"/>
    <property type="molecule type" value="Genomic_DNA"/>
</dbReference>
<proteinExistence type="predicted"/>
<dbReference type="Proteomes" id="UP000018144">
    <property type="component" value="Unassembled WGS sequence"/>
</dbReference>
<evidence type="ECO:0000313" key="2">
    <source>
        <dbReference type="Proteomes" id="UP000018144"/>
    </source>
</evidence>
<name>U4L4W5_PYROM</name>
<reference evidence="1 2" key="1">
    <citation type="journal article" date="2013" name="PLoS Genet.">
        <title>The genome and development-dependent transcriptomes of Pyronema confluens: a window into fungal evolution.</title>
        <authorList>
            <person name="Traeger S."/>
            <person name="Altegoer F."/>
            <person name="Freitag M."/>
            <person name="Gabaldon T."/>
            <person name="Kempken F."/>
            <person name="Kumar A."/>
            <person name="Marcet-Houben M."/>
            <person name="Poggeler S."/>
            <person name="Stajich J.E."/>
            <person name="Nowrousian M."/>
        </authorList>
    </citation>
    <scope>NUCLEOTIDE SEQUENCE [LARGE SCALE GENOMIC DNA]</scope>
    <source>
        <strain evidence="2">CBS 100304</strain>
        <tissue evidence="1">Vegetative mycelium</tissue>
    </source>
</reference>